<keyword evidence="2" id="KW-1185">Reference proteome</keyword>
<evidence type="ECO:0000313" key="1">
    <source>
        <dbReference type="EMBL" id="KAJ1253729.1"/>
    </source>
</evidence>
<evidence type="ECO:0000313" key="2">
    <source>
        <dbReference type="Proteomes" id="UP001164776"/>
    </source>
</evidence>
<dbReference type="PANTHER" id="PTHR13554:SF10">
    <property type="entry name" value="26S PROTEASOME NON-ATPASE REGULATORY SUBUNIT 5"/>
    <property type="match status" value="1"/>
</dbReference>
<dbReference type="InterPro" id="IPR019538">
    <property type="entry name" value="PSMD5"/>
</dbReference>
<dbReference type="OrthoDB" id="10250600at2759"/>
<organism evidence="1 2">
    <name type="scientific">Paspalum vaginatum</name>
    <name type="common">seashore paspalum</name>
    <dbReference type="NCBI Taxonomy" id="158149"/>
    <lineage>
        <taxon>Eukaryota</taxon>
        <taxon>Viridiplantae</taxon>
        <taxon>Streptophyta</taxon>
        <taxon>Embryophyta</taxon>
        <taxon>Tracheophyta</taxon>
        <taxon>Spermatophyta</taxon>
        <taxon>Magnoliopsida</taxon>
        <taxon>Liliopsida</taxon>
        <taxon>Poales</taxon>
        <taxon>Poaceae</taxon>
        <taxon>PACMAD clade</taxon>
        <taxon>Panicoideae</taxon>
        <taxon>Andropogonodae</taxon>
        <taxon>Paspaleae</taxon>
        <taxon>Paspalinae</taxon>
        <taxon>Paspalum</taxon>
    </lineage>
</organism>
<dbReference type="AlphaFoldDB" id="A0A9W7X7F6"/>
<accession>A0A9W7X7F6</accession>
<comment type="caution">
    <text evidence="1">The sequence shown here is derived from an EMBL/GenBank/DDBJ whole genome shotgun (WGS) entry which is preliminary data.</text>
</comment>
<gene>
    <name evidence="1" type="ORF">BS78_K202800</name>
</gene>
<protein>
    <submittedName>
        <fullName evidence="1">Uncharacterized protein</fullName>
    </submittedName>
</protein>
<proteinExistence type="predicted"/>
<dbReference type="PANTHER" id="PTHR13554">
    <property type="entry name" value="26S PROTEASOME NON-ATPASE REGULATORY SUBUNIT 5-RELATED"/>
    <property type="match status" value="1"/>
</dbReference>
<dbReference type="EMBL" id="MU630779">
    <property type="protein sequence ID" value="KAJ1253729.1"/>
    <property type="molecule type" value="Genomic_DNA"/>
</dbReference>
<sequence length="106" mass="11322">MEPSSAPGELGAMLRAASDFASYPGLHSDDAVRQFLEQCPLPMLLGALQSETDVPGMVETVTECLHKVFSSRYGASLLPNYGAFIQAGLLTDSKEIRKLACKAVCT</sequence>
<dbReference type="GO" id="GO:0043248">
    <property type="term" value="P:proteasome assembly"/>
    <property type="evidence" value="ECO:0007669"/>
    <property type="project" value="InterPro"/>
</dbReference>
<reference evidence="1 2" key="1">
    <citation type="submission" date="2022-10" db="EMBL/GenBank/DDBJ databases">
        <title>WGS assembly of Paspalum vaginatum 540-79.</title>
        <authorList>
            <person name="Sun G."/>
            <person name="Wase N."/>
            <person name="Shu S."/>
            <person name="Jenkins J."/>
            <person name="Zhou B."/>
            <person name="Torres-Rodriguez J."/>
            <person name="Chen C."/>
            <person name="Sandor L."/>
            <person name="Plott C."/>
            <person name="Yoshinga Y."/>
            <person name="Daum C."/>
            <person name="Qi P."/>
            <person name="Barry K."/>
            <person name="Lipzen A."/>
            <person name="Berry L."/>
            <person name="Pedersen C."/>
            <person name="Gottilla T."/>
            <person name="Foltz A."/>
            <person name="Yu H."/>
            <person name="O'Malley R."/>
            <person name="Zhang C."/>
            <person name="Devos K."/>
            <person name="Sigmon B."/>
            <person name="Yu B."/>
            <person name="Obata T."/>
            <person name="Schmutz J."/>
            <person name="Schnable J."/>
        </authorList>
    </citation>
    <scope>NUCLEOTIDE SEQUENCE [LARGE SCALE GENOMIC DNA]</scope>
    <source>
        <strain evidence="2">cv. 540-79</strain>
    </source>
</reference>
<dbReference type="Proteomes" id="UP001164776">
    <property type="component" value="Unassembled WGS sequence"/>
</dbReference>
<dbReference type="GO" id="GO:0005829">
    <property type="term" value="C:cytosol"/>
    <property type="evidence" value="ECO:0007669"/>
    <property type="project" value="TreeGrafter"/>
</dbReference>
<name>A0A9W7X7F6_9POAL</name>